<evidence type="ECO:0000313" key="4">
    <source>
        <dbReference type="EMBL" id="ALA56913.1"/>
    </source>
</evidence>
<evidence type="ECO:0000256" key="3">
    <source>
        <dbReference type="PIRSR" id="PIRSR633199-1"/>
    </source>
</evidence>
<dbReference type="GO" id="GO:0016403">
    <property type="term" value="F:dimethylargininase activity"/>
    <property type="evidence" value="ECO:0007669"/>
    <property type="project" value="UniProtKB-EC"/>
</dbReference>
<dbReference type="AlphaFoldDB" id="A0A0K2G7J1"/>
<name>A0A0K2G7J1_NITMO</name>
<dbReference type="Gene3D" id="3.75.10.10">
    <property type="entry name" value="L-arginine/glycine Amidinotransferase, Chain A"/>
    <property type="match status" value="1"/>
</dbReference>
<keyword evidence="2 4" id="KW-0378">Hydrolase</keyword>
<dbReference type="PATRIC" id="fig|42253.5.peg.470"/>
<dbReference type="STRING" id="42253.NITMOv2_0477"/>
<dbReference type="GO" id="GO:0000052">
    <property type="term" value="P:citrulline metabolic process"/>
    <property type="evidence" value="ECO:0007669"/>
    <property type="project" value="TreeGrafter"/>
</dbReference>
<reference evidence="4 5" key="1">
    <citation type="journal article" date="2015" name="Proc. Natl. Acad. Sci. U.S.A.">
        <title>Expanded metabolic versatility of ubiquitous nitrite-oxidizing bacteria from the genus Nitrospira.</title>
        <authorList>
            <person name="Koch H."/>
            <person name="Lucker S."/>
            <person name="Albertsen M."/>
            <person name="Kitzinger K."/>
            <person name="Herbold C."/>
            <person name="Spieck E."/>
            <person name="Nielsen P.H."/>
            <person name="Wagner M."/>
            <person name="Daims H."/>
        </authorList>
    </citation>
    <scope>NUCLEOTIDE SEQUENCE [LARGE SCALE GENOMIC DNA]</scope>
    <source>
        <strain evidence="4 5">NSP M-1</strain>
    </source>
</reference>
<dbReference type="GO" id="GO:0006525">
    <property type="term" value="P:arginine metabolic process"/>
    <property type="evidence" value="ECO:0007669"/>
    <property type="project" value="TreeGrafter"/>
</dbReference>
<dbReference type="SUPFAM" id="SSF55909">
    <property type="entry name" value="Pentein"/>
    <property type="match status" value="1"/>
</dbReference>
<dbReference type="PANTHER" id="PTHR12737">
    <property type="entry name" value="DIMETHYLARGININE DIMETHYLAMINOHYDROLASE"/>
    <property type="match status" value="1"/>
</dbReference>
<dbReference type="InterPro" id="IPR033199">
    <property type="entry name" value="DDAH-like"/>
</dbReference>
<feature type="active site" description="Proton donor" evidence="3">
    <location>
        <position position="164"/>
    </location>
</feature>
<feature type="active site" description="Nucleophile" evidence="3">
    <location>
        <position position="260"/>
    </location>
</feature>
<evidence type="ECO:0000313" key="5">
    <source>
        <dbReference type="Proteomes" id="UP000069205"/>
    </source>
</evidence>
<gene>
    <name evidence="4" type="ORF">NITMOv2_0477</name>
</gene>
<sequence>MSRLLVCPPDYFGIEYEINPWMRVSNRVDHARAVTQWHELMRVFEEDVNVVLERMAPVPGLPDLVFTANAGVVVGRTAVVSRFRYAERQQEEAHFENWFRTHGYEVMTLDQGLYFEGAGDLLGFPECWFGGYRQRSDIRAFSILSERFHREIIPLELMDSRFYHLDTCFCPLSGGDVLYFPSAFDAYGQTAIADRIPAAHRIPVREPEALRFACNAVCVGKDVVLPAGCPSTESALQARGYRTHAVHLDEFMKSGGSAKCLTLALD</sequence>
<evidence type="ECO:0000256" key="1">
    <source>
        <dbReference type="ARBA" id="ARBA00008532"/>
    </source>
</evidence>
<protein>
    <submittedName>
        <fullName evidence="4">Putative Dimethylargininase</fullName>
        <ecNumber evidence="4">3.5.3.18</ecNumber>
    </submittedName>
</protein>
<dbReference type="EC" id="3.5.3.18" evidence="4"/>
<proteinExistence type="inferred from homology"/>
<evidence type="ECO:0000256" key="2">
    <source>
        <dbReference type="ARBA" id="ARBA00022801"/>
    </source>
</evidence>
<dbReference type="PANTHER" id="PTHR12737:SF9">
    <property type="entry name" value="DIMETHYLARGININASE"/>
    <property type="match status" value="1"/>
</dbReference>
<organism evidence="4 5">
    <name type="scientific">Nitrospira moscoviensis</name>
    <dbReference type="NCBI Taxonomy" id="42253"/>
    <lineage>
        <taxon>Bacteria</taxon>
        <taxon>Pseudomonadati</taxon>
        <taxon>Nitrospirota</taxon>
        <taxon>Nitrospiria</taxon>
        <taxon>Nitrospirales</taxon>
        <taxon>Nitrospiraceae</taxon>
        <taxon>Nitrospira</taxon>
    </lineage>
</organism>
<dbReference type="EMBL" id="CP011801">
    <property type="protein sequence ID" value="ALA56913.1"/>
    <property type="molecule type" value="Genomic_DNA"/>
</dbReference>
<dbReference type="GO" id="GO:0045429">
    <property type="term" value="P:positive regulation of nitric oxide biosynthetic process"/>
    <property type="evidence" value="ECO:0007669"/>
    <property type="project" value="TreeGrafter"/>
</dbReference>
<dbReference type="Proteomes" id="UP000069205">
    <property type="component" value="Chromosome"/>
</dbReference>
<dbReference type="RefSeq" id="WP_053378331.1">
    <property type="nucleotide sequence ID" value="NZ_CP011801.1"/>
</dbReference>
<comment type="similarity">
    <text evidence="1">Belongs to the DDAH family.</text>
</comment>
<dbReference type="Pfam" id="PF19420">
    <property type="entry name" value="DDAH_eukar"/>
    <property type="match status" value="1"/>
</dbReference>
<dbReference type="OrthoDB" id="9814070at2"/>
<keyword evidence="5" id="KW-1185">Reference proteome</keyword>
<dbReference type="GO" id="GO:0016597">
    <property type="term" value="F:amino acid binding"/>
    <property type="evidence" value="ECO:0007669"/>
    <property type="project" value="TreeGrafter"/>
</dbReference>
<dbReference type="KEGG" id="nmv:NITMOv2_0477"/>
<accession>A0A0K2G7J1</accession>